<name>A0A073KHL6_9BACI</name>
<dbReference type="EMBL" id="JOTM01000001">
    <property type="protein sequence ID" value="KEK26070.1"/>
    <property type="molecule type" value="Genomic_DNA"/>
</dbReference>
<sequence length="61" mass="7147">MNEKLIKKMILKSFGQYQCRPISKEDYEILIRGVQTMIVTQPDIDVYEAVEDIVYEYVTGT</sequence>
<dbReference type="Proteomes" id="UP000027778">
    <property type="component" value="Unassembled WGS sequence"/>
</dbReference>
<comment type="caution">
    <text evidence="1">The sequence shown here is derived from an EMBL/GenBank/DDBJ whole genome shotgun (WGS) entry which is preliminary data.</text>
</comment>
<dbReference type="RefSeq" id="WP_033672417.1">
    <property type="nucleotide sequence ID" value="NZ_JOTM01000001.1"/>
</dbReference>
<protein>
    <recommendedName>
        <fullName evidence="3">YqzH-like protein</fullName>
    </recommendedName>
</protein>
<dbReference type="STRING" id="574375.AZF08_02255"/>
<accession>A0A073KHL6</accession>
<evidence type="ECO:0008006" key="3">
    <source>
        <dbReference type="Google" id="ProtNLM"/>
    </source>
</evidence>
<proteinExistence type="predicted"/>
<reference evidence="1 2" key="1">
    <citation type="submission" date="2014-06" db="EMBL/GenBank/DDBJ databases">
        <title>Draft genome sequence of Bacillus gaemokensis JCM 15801 (MCCC 1A00707).</title>
        <authorList>
            <person name="Lai Q."/>
            <person name="Liu Y."/>
            <person name="Shao Z."/>
        </authorList>
    </citation>
    <scope>NUCLEOTIDE SEQUENCE [LARGE SCALE GENOMIC DNA]</scope>
    <source>
        <strain evidence="1 2">JCM 15801</strain>
    </source>
</reference>
<gene>
    <name evidence="1" type="ORF">BAGA_02185</name>
</gene>
<dbReference type="InterPro" id="IPR025546">
    <property type="entry name" value="YqzH"/>
</dbReference>
<dbReference type="OrthoDB" id="2937597at2"/>
<organism evidence="1 2">
    <name type="scientific">Bacillus gaemokensis</name>
    <dbReference type="NCBI Taxonomy" id="574375"/>
    <lineage>
        <taxon>Bacteria</taxon>
        <taxon>Bacillati</taxon>
        <taxon>Bacillota</taxon>
        <taxon>Bacilli</taxon>
        <taxon>Bacillales</taxon>
        <taxon>Bacillaceae</taxon>
        <taxon>Bacillus</taxon>
        <taxon>Bacillus cereus group</taxon>
    </lineage>
</organism>
<evidence type="ECO:0000313" key="2">
    <source>
        <dbReference type="Proteomes" id="UP000027778"/>
    </source>
</evidence>
<dbReference type="AlphaFoldDB" id="A0A073KHL6"/>
<dbReference type="Pfam" id="PF14164">
    <property type="entry name" value="YqzH"/>
    <property type="match status" value="1"/>
</dbReference>
<keyword evidence="2" id="KW-1185">Reference proteome</keyword>
<evidence type="ECO:0000313" key="1">
    <source>
        <dbReference type="EMBL" id="KEK26070.1"/>
    </source>
</evidence>